<dbReference type="PANTHER" id="PTHR11101">
    <property type="entry name" value="PHOSPHATE TRANSPORTER"/>
    <property type="match status" value="1"/>
</dbReference>
<evidence type="ECO:0000256" key="4">
    <source>
        <dbReference type="ARBA" id="ARBA00022592"/>
    </source>
</evidence>
<dbReference type="GO" id="GO:0016020">
    <property type="term" value="C:membrane"/>
    <property type="evidence" value="ECO:0007669"/>
    <property type="project" value="UniProtKB-SubCell"/>
</dbReference>
<dbReference type="GO" id="GO:0005634">
    <property type="term" value="C:nucleus"/>
    <property type="evidence" value="ECO:0007669"/>
    <property type="project" value="UniProtKB-SubCell"/>
</dbReference>
<keyword evidence="5 9" id="KW-0812">Transmembrane</keyword>
<feature type="compositionally biased region" description="Polar residues" evidence="10">
    <location>
        <begin position="10"/>
        <end position="21"/>
    </location>
</feature>
<evidence type="ECO:0000313" key="13">
    <source>
        <dbReference type="Proteomes" id="UP000265515"/>
    </source>
</evidence>
<dbReference type="InterPro" id="IPR023779">
    <property type="entry name" value="Chromodomain_CS"/>
</dbReference>
<evidence type="ECO:0000256" key="1">
    <source>
        <dbReference type="ARBA" id="ARBA00004123"/>
    </source>
</evidence>
<dbReference type="AlphaFoldDB" id="A0A388KIA2"/>
<dbReference type="Pfam" id="PF00385">
    <property type="entry name" value="Chromo"/>
    <property type="match status" value="1"/>
</dbReference>
<evidence type="ECO:0000259" key="11">
    <source>
        <dbReference type="PROSITE" id="PS50013"/>
    </source>
</evidence>
<feature type="region of interest" description="Disordered" evidence="10">
    <location>
        <begin position="502"/>
        <end position="586"/>
    </location>
</feature>
<dbReference type="EMBL" id="BFEA01000120">
    <property type="protein sequence ID" value="GBG69781.1"/>
    <property type="molecule type" value="Genomic_DNA"/>
</dbReference>
<keyword evidence="6 9" id="KW-1133">Transmembrane helix</keyword>
<feature type="compositionally biased region" description="Pro residues" evidence="10">
    <location>
        <begin position="188"/>
        <end position="199"/>
    </location>
</feature>
<keyword evidence="7 9" id="KW-0472">Membrane</keyword>
<feature type="transmembrane region" description="Helical" evidence="9">
    <location>
        <begin position="681"/>
        <end position="700"/>
    </location>
</feature>
<feature type="region of interest" description="Disordered" evidence="10">
    <location>
        <begin position="1"/>
        <end position="21"/>
    </location>
</feature>
<feature type="compositionally biased region" description="Basic and acidic residues" evidence="10">
    <location>
        <begin position="505"/>
        <end position="515"/>
    </location>
</feature>
<dbReference type="Proteomes" id="UP000265515">
    <property type="component" value="Unassembled WGS sequence"/>
</dbReference>
<proteinExistence type="inferred from homology"/>
<dbReference type="GO" id="GO:0035435">
    <property type="term" value="P:phosphate ion transmembrane transport"/>
    <property type="evidence" value="ECO:0007669"/>
    <property type="project" value="TreeGrafter"/>
</dbReference>
<keyword evidence="13" id="KW-1185">Reference proteome</keyword>
<feature type="transmembrane region" description="Helical" evidence="9">
    <location>
        <begin position="227"/>
        <end position="256"/>
    </location>
</feature>
<evidence type="ECO:0000256" key="10">
    <source>
        <dbReference type="SAM" id="MobiDB-lite"/>
    </source>
</evidence>
<dbReference type="InterPro" id="IPR056924">
    <property type="entry name" value="SH3_Tf2-1"/>
</dbReference>
<name>A0A388KIA2_CHABU</name>
<dbReference type="Pfam" id="PF01384">
    <property type="entry name" value="PHO4"/>
    <property type="match status" value="1"/>
</dbReference>
<dbReference type="CDD" id="cd00024">
    <property type="entry name" value="CD_CSD"/>
    <property type="match status" value="1"/>
</dbReference>
<evidence type="ECO:0000313" key="12">
    <source>
        <dbReference type="EMBL" id="GBG69781.1"/>
    </source>
</evidence>
<comment type="similarity">
    <text evidence="9">Belongs to the inorganic phosphate transporter (PiT) (TC 2.A.20) family.</text>
</comment>
<dbReference type="InterPro" id="IPR000953">
    <property type="entry name" value="Chromo/chromo_shadow_dom"/>
</dbReference>
<dbReference type="Gene3D" id="2.40.50.40">
    <property type="match status" value="1"/>
</dbReference>
<evidence type="ECO:0000256" key="5">
    <source>
        <dbReference type="ARBA" id="ARBA00022692"/>
    </source>
</evidence>
<dbReference type="GO" id="GO:0005315">
    <property type="term" value="F:phosphate transmembrane transporter activity"/>
    <property type="evidence" value="ECO:0007669"/>
    <property type="project" value="InterPro"/>
</dbReference>
<sequence length="913" mass="101947">MKTAHEHIDASQTRMAARANQSRMDHPFKVGDDVFIDARHLQLEADTLRKFQRRFVGPCRILQAVGSDTTSSPVSFRVKLPDYLRQTRVHDVYHVSLLRPYHRPSERFAGQPYERPPPIMVDGHEEFLVSDIIGRRVTDDNPPHVEYLVRWKGYPDEEATWEPLEHLQHARMLVRAYDRARRAGFTAPPQPTDPPPSPPAEETVEVEPAPSEADLQQEPDASEPSTVWVILVTWIGWPISSTHTIISSMVVLTFVLPDTRDAIDWHPMNQTGINPIYGIFLSWIVTPPAAALLSGVSFSALKWFVLQRQDSERRVLRFLPAVWALTAVTITLIVFFSFDKFKHELLFVPVLASLTTAAFVYAIAYQFGIPHARRRLKRFDSSLRRRVDAEVLELHESFTGGLDSSVRRRVDSEVLELHESFTGGRDSSVRRRVDSEVLELHESFTGGQDSSLWRRVESEVLELHESFTGGREGGGRRVMVEEEPTWHRDADDLGVPSAAVAAGNVRDRSSGREQEGGGGGIVEAIEDDGGHREENVVVVHGQEGDVRPPPDASDLRLPDGNLAPDGPNVLDGERRMRGGHEAREEGEDEGRIWDAIVDLYCRVEMHTFGRELVFSEATRHRQERAQRFCPRVEAGFYPLQILPACALAFAQGTNDFANQLAPFSLIYEYGTCHSLPTAGKYGMRTVVGIAVCVGFALMGYRVTRNIGGLTLMTPSRSFTCQVCAAFTVAMCSVKKVPVSTTQILIGSTIGVGAADNYRTELASKLDVPREAVDGKKTAKTEEIAKIRAQIEMLCEQMEPVVEKKKNVESDELRLLKLRIDELQNARDVASTSTTGSQPLSESEEIIHLRREQEAVKTATEKHLATLEELIVALPKQCEAAEANAEVWRNEALRPGNKRGSVVVGQIPLTEARV</sequence>
<dbReference type="InterPro" id="IPR001204">
    <property type="entry name" value="Phos_transporter"/>
</dbReference>
<dbReference type="PROSITE" id="PS50013">
    <property type="entry name" value="CHROMO_2"/>
    <property type="match status" value="1"/>
</dbReference>
<dbReference type="Gramene" id="GBG69781">
    <property type="protein sequence ID" value="GBG69781"/>
    <property type="gene ID" value="CBR_g4612"/>
</dbReference>
<feature type="compositionally biased region" description="Basic and acidic residues" evidence="10">
    <location>
        <begin position="571"/>
        <end position="583"/>
    </location>
</feature>
<keyword evidence="4 9" id="KW-0592">Phosphate transport</keyword>
<reference evidence="12 13" key="1">
    <citation type="journal article" date="2018" name="Cell">
        <title>The Chara Genome: Secondary Complexity and Implications for Plant Terrestrialization.</title>
        <authorList>
            <person name="Nishiyama T."/>
            <person name="Sakayama H."/>
            <person name="Vries J.D."/>
            <person name="Buschmann H."/>
            <person name="Saint-Marcoux D."/>
            <person name="Ullrich K.K."/>
            <person name="Haas F.B."/>
            <person name="Vanderstraeten L."/>
            <person name="Becker D."/>
            <person name="Lang D."/>
            <person name="Vosolsobe S."/>
            <person name="Rombauts S."/>
            <person name="Wilhelmsson P.K.I."/>
            <person name="Janitza P."/>
            <person name="Kern R."/>
            <person name="Heyl A."/>
            <person name="Rumpler F."/>
            <person name="Villalobos L.I.A.C."/>
            <person name="Clay J.M."/>
            <person name="Skokan R."/>
            <person name="Toyoda A."/>
            <person name="Suzuki Y."/>
            <person name="Kagoshima H."/>
            <person name="Schijlen E."/>
            <person name="Tajeshwar N."/>
            <person name="Catarino B."/>
            <person name="Hetherington A.J."/>
            <person name="Saltykova A."/>
            <person name="Bonnot C."/>
            <person name="Breuninger H."/>
            <person name="Symeonidi A."/>
            <person name="Radhakrishnan G.V."/>
            <person name="Van Nieuwerburgh F."/>
            <person name="Deforce D."/>
            <person name="Chang C."/>
            <person name="Karol K.G."/>
            <person name="Hedrich R."/>
            <person name="Ulvskov P."/>
            <person name="Glockner G."/>
            <person name="Delwiche C.F."/>
            <person name="Petrasek J."/>
            <person name="Van de Peer Y."/>
            <person name="Friml J."/>
            <person name="Beilby M."/>
            <person name="Dolan L."/>
            <person name="Kohara Y."/>
            <person name="Sugano S."/>
            <person name="Fujiyama A."/>
            <person name="Delaux P.-M."/>
            <person name="Quint M."/>
            <person name="TheiBen G."/>
            <person name="Hagemann M."/>
            <person name="Harholt J."/>
            <person name="Dunand C."/>
            <person name="Zachgo S."/>
            <person name="Langdale J."/>
            <person name="Maumus F."/>
            <person name="Straeten D.V.D."/>
            <person name="Gould S.B."/>
            <person name="Rensing S.A."/>
        </authorList>
    </citation>
    <scope>NUCLEOTIDE SEQUENCE [LARGE SCALE GENOMIC DNA]</scope>
    <source>
        <strain evidence="12 13">S276</strain>
    </source>
</reference>
<protein>
    <recommendedName>
        <fullName evidence="9">Phosphate transporter</fullName>
    </recommendedName>
</protein>
<comment type="function">
    <text evidence="9">Sodium-phosphate symporter.</text>
</comment>
<dbReference type="OrthoDB" id="1918685at2759"/>
<feature type="compositionally biased region" description="Basic and acidic residues" evidence="10">
    <location>
        <begin position="542"/>
        <end position="557"/>
    </location>
</feature>
<dbReference type="PANTHER" id="PTHR11101:SF80">
    <property type="entry name" value="PHOSPHATE TRANSPORTER"/>
    <property type="match status" value="1"/>
</dbReference>
<comment type="caution">
    <text evidence="12">The sequence shown here is derived from an EMBL/GenBank/DDBJ whole genome shotgun (WGS) entry which is preliminary data.</text>
</comment>
<dbReference type="Pfam" id="PF24626">
    <property type="entry name" value="SH3_Tf2-1"/>
    <property type="match status" value="1"/>
</dbReference>
<feature type="transmembrane region" description="Helical" evidence="9">
    <location>
        <begin position="276"/>
        <end position="306"/>
    </location>
</feature>
<dbReference type="InterPro" id="IPR023780">
    <property type="entry name" value="Chromo_domain"/>
</dbReference>
<dbReference type="STRING" id="69332.A0A388KIA2"/>
<dbReference type="SUPFAM" id="SSF54160">
    <property type="entry name" value="Chromo domain-like"/>
    <property type="match status" value="1"/>
</dbReference>
<evidence type="ECO:0000256" key="7">
    <source>
        <dbReference type="ARBA" id="ARBA00023136"/>
    </source>
</evidence>
<evidence type="ECO:0000256" key="6">
    <source>
        <dbReference type="ARBA" id="ARBA00022989"/>
    </source>
</evidence>
<dbReference type="InterPro" id="IPR016197">
    <property type="entry name" value="Chromo-like_dom_sf"/>
</dbReference>
<comment type="subcellular location">
    <subcellularLocation>
        <location evidence="2 9">Membrane</location>
        <topology evidence="2 9">Multi-pass membrane protein</topology>
    </subcellularLocation>
    <subcellularLocation>
        <location evidence="1">Nucleus</location>
    </subcellularLocation>
</comment>
<accession>A0A388KIA2</accession>
<evidence type="ECO:0000256" key="2">
    <source>
        <dbReference type="ARBA" id="ARBA00004141"/>
    </source>
</evidence>
<feature type="transmembrane region" description="Helical" evidence="9">
    <location>
        <begin position="350"/>
        <end position="369"/>
    </location>
</feature>
<feature type="transmembrane region" description="Helical" evidence="9">
    <location>
        <begin position="318"/>
        <end position="338"/>
    </location>
</feature>
<evidence type="ECO:0000256" key="8">
    <source>
        <dbReference type="ARBA" id="ARBA00023242"/>
    </source>
</evidence>
<dbReference type="SMART" id="SM00298">
    <property type="entry name" value="CHROMO"/>
    <property type="match status" value="1"/>
</dbReference>
<evidence type="ECO:0000256" key="9">
    <source>
        <dbReference type="RuleBase" id="RU363058"/>
    </source>
</evidence>
<evidence type="ECO:0000256" key="3">
    <source>
        <dbReference type="ARBA" id="ARBA00022448"/>
    </source>
</evidence>
<organism evidence="12 13">
    <name type="scientific">Chara braunii</name>
    <name type="common">Braun's stonewort</name>
    <dbReference type="NCBI Taxonomy" id="69332"/>
    <lineage>
        <taxon>Eukaryota</taxon>
        <taxon>Viridiplantae</taxon>
        <taxon>Streptophyta</taxon>
        <taxon>Charophyceae</taxon>
        <taxon>Charales</taxon>
        <taxon>Characeae</taxon>
        <taxon>Chara</taxon>
    </lineage>
</organism>
<feature type="domain" description="Chromo" evidence="11">
    <location>
        <begin position="127"/>
        <end position="189"/>
    </location>
</feature>
<feature type="region of interest" description="Disordered" evidence="10">
    <location>
        <begin position="184"/>
        <end position="221"/>
    </location>
</feature>
<keyword evidence="3 9" id="KW-0813">Transport</keyword>
<gene>
    <name evidence="12" type="ORF">CBR_g4612</name>
</gene>
<dbReference type="PROSITE" id="PS00598">
    <property type="entry name" value="CHROMO_1"/>
    <property type="match status" value="1"/>
</dbReference>
<keyword evidence="8" id="KW-0539">Nucleus</keyword>